<dbReference type="SUPFAM" id="SSF52833">
    <property type="entry name" value="Thioredoxin-like"/>
    <property type="match status" value="1"/>
</dbReference>
<sequence length="337" mass="37692">MLVSGKWVENWQPVQNADEHGRFLRQVSSFRNWITPDGRAGPTGTGGFKAEAGRYRLYVALICPWASRTLIARKLKRLEDILPITVVNPTLTDQGWSFGGYPGADDDPLFGASYMHQVYTQADPNFTGRATVPVLWDMKQNVMVNNESADILRMLDTAFEGLVPSDLRLYPDDLADQIDTLNAPIYDKLNNGVYRAGFASSQEAYDEAITGIFDTLDMLESLLQGDYLFGDRLTETDIRVFVTLIRFDAAYHGLFKTNRLRIADYPKLSAYMERILNLPGVIDTVNMDHITHGYYSIKALNPLGIRPTGTWAYRKAAGRSAGGVKGQWFIVGDTNEG</sequence>
<dbReference type="Pfam" id="PF13410">
    <property type="entry name" value="GST_C_2"/>
    <property type="match status" value="1"/>
</dbReference>
<gene>
    <name evidence="5" type="ORF">SAMN04488515_1642</name>
</gene>
<dbReference type="InterPro" id="IPR010987">
    <property type="entry name" value="Glutathione-S-Trfase_C-like"/>
</dbReference>
<feature type="site" description="Lowers pKa of active site Cys" evidence="3">
    <location>
        <position position="251"/>
    </location>
</feature>
<evidence type="ECO:0000259" key="4">
    <source>
        <dbReference type="PROSITE" id="PS50405"/>
    </source>
</evidence>
<dbReference type="GO" id="GO:0005737">
    <property type="term" value="C:cytoplasm"/>
    <property type="evidence" value="ECO:0007669"/>
    <property type="project" value="TreeGrafter"/>
</dbReference>
<feature type="domain" description="GST C-terminal" evidence="4">
    <location>
        <begin position="171"/>
        <end position="303"/>
    </location>
</feature>
<dbReference type="GO" id="GO:0004364">
    <property type="term" value="F:glutathione transferase activity"/>
    <property type="evidence" value="ECO:0007669"/>
    <property type="project" value="InterPro"/>
</dbReference>
<name>A0A1I0Q3X4_9RHOB</name>
<dbReference type="PANTHER" id="PTHR32419:SF6">
    <property type="entry name" value="GLUTATHIONE S-TRANSFERASE OMEGA-LIKE 1-RELATED"/>
    <property type="match status" value="1"/>
</dbReference>
<evidence type="ECO:0000256" key="1">
    <source>
        <dbReference type="PIRSR" id="PIRSR015753-1"/>
    </source>
</evidence>
<feature type="active site" description="Proton donor/acceptor" evidence="1">
    <location>
        <position position="194"/>
    </location>
</feature>
<dbReference type="CDD" id="cd03190">
    <property type="entry name" value="GST_C_Omega_like"/>
    <property type="match status" value="1"/>
</dbReference>
<dbReference type="PANTHER" id="PTHR32419">
    <property type="entry name" value="GLUTATHIONYL-HYDROQUINONE REDUCTASE"/>
    <property type="match status" value="1"/>
</dbReference>
<organism evidence="5 6">
    <name type="scientific">Cognatiyoonia koreensis</name>
    <dbReference type="NCBI Taxonomy" id="364200"/>
    <lineage>
        <taxon>Bacteria</taxon>
        <taxon>Pseudomonadati</taxon>
        <taxon>Pseudomonadota</taxon>
        <taxon>Alphaproteobacteria</taxon>
        <taxon>Rhodobacterales</taxon>
        <taxon>Paracoccaceae</taxon>
        <taxon>Cognatiyoonia</taxon>
    </lineage>
</organism>
<feature type="binding site" evidence="2">
    <location>
        <position position="96"/>
    </location>
    <ligand>
        <name>glutathione</name>
        <dbReference type="ChEBI" id="CHEBI:57925"/>
    </ligand>
</feature>
<dbReference type="SFLD" id="SFLDG01206">
    <property type="entry name" value="Xi.1"/>
    <property type="match status" value="1"/>
</dbReference>
<dbReference type="RefSeq" id="WP_089992575.1">
    <property type="nucleotide sequence ID" value="NZ_FOIZ01000001.1"/>
</dbReference>
<dbReference type="InterPro" id="IPR036282">
    <property type="entry name" value="Glutathione-S-Trfase_C_sf"/>
</dbReference>
<dbReference type="PIRSF" id="PIRSF015753">
    <property type="entry name" value="GST"/>
    <property type="match status" value="1"/>
</dbReference>
<feature type="binding site" evidence="2">
    <location>
        <begin position="147"/>
        <end position="148"/>
    </location>
    <ligand>
        <name>glutathione</name>
        <dbReference type="ChEBI" id="CHEBI:57925"/>
    </ligand>
</feature>
<evidence type="ECO:0000256" key="3">
    <source>
        <dbReference type="PIRSR" id="PIRSR015753-3"/>
    </source>
</evidence>
<evidence type="ECO:0000313" key="6">
    <source>
        <dbReference type="Proteomes" id="UP000199167"/>
    </source>
</evidence>
<dbReference type="SFLD" id="SFLDS00019">
    <property type="entry name" value="Glutathione_Transferase_(cytos"/>
    <property type="match status" value="1"/>
</dbReference>
<dbReference type="AlphaFoldDB" id="A0A1I0Q3X4"/>
<protein>
    <submittedName>
        <fullName evidence="5">Putative glutathione S-transferase</fullName>
    </submittedName>
</protein>
<dbReference type="PROSITE" id="PS50405">
    <property type="entry name" value="GST_CTER"/>
    <property type="match status" value="1"/>
</dbReference>
<keyword evidence="5" id="KW-0808">Transferase</keyword>
<keyword evidence="6" id="KW-1185">Reference proteome</keyword>
<dbReference type="Gene3D" id="1.20.1050.10">
    <property type="match status" value="1"/>
</dbReference>
<dbReference type="InterPro" id="IPR047047">
    <property type="entry name" value="GST_Omega-like_C"/>
</dbReference>
<dbReference type="Pfam" id="PF13409">
    <property type="entry name" value="GST_N_2"/>
    <property type="match status" value="1"/>
</dbReference>
<accession>A0A1I0Q3X4</accession>
<dbReference type="InterPro" id="IPR004045">
    <property type="entry name" value="Glutathione_S-Trfase_N"/>
</dbReference>
<feature type="binding site" evidence="2">
    <location>
        <begin position="129"/>
        <end position="132"/>
    </location>
    <ligand>
        <name>glutathione</name>
        <dbReference type="ChEBI" id="CHEBI:57925"/>
    </ligand>
</feature>
<dbReference type="SFLD" id="SFLDG01148">
    <property type="entry name" value="Xi_(cytGST)"/>
    <property type="match status" value="1"/>
</dbReference>
<feature type="site" description="Lowers pKa of active site Cys" evidence="3">
    <location>
        <position position="294"/>
    </location>
</feature>
<dbReference type="Gene3D" id="3.40.30.10">
    <property type="entry name" value="Glutaredoxin"/>
    <property type="match status" value="1"/>
</dbReference>
<dbReference type="EMBL" id="FOIZ01000001">
    <property type="protein sequence ID" value="SEW21502.1"/>
    <property type="molecule type" value="Genomic_DNA"/>
</dbReference>
<proteinExistence type="predicted"/>
<feature type="active site" description="Nucleophile" evidence="1">
    <location>
        <position position="63"/>
    </location>
</feature>
<dbReference type="OrthoDB" id="9769158at2"/>
<dbReference type="STRING" id="364200.SAMN04488515_1642"/>
<dbReference type="InterPro" id="IPR036249">
    <property type="entry name" value="Thioredoxin-like_sf"/>
</dbReference>
<dbReference type="InterPro" id="IPR040079">
    <property type="entry name" value="Glutathione_S-Trfase"/>
</dbReference>
<evidence type="ECO:0000256" key="2">
    <source>
        <dbReference type="PIRSR" id="PIRSR015753-2"/>
    </source>
</evidence>
<dbReference type="SUPFAM" id="SSF47616">
    <property type="entry name" value="GST C-terminal domain-like"/>
    <property type="match status" value="1"/>
</dbReference>
<dbReference type="Proteomes" id="UP000199167">
    <property type="component" value="Unassembled WGS sequence"/>
</dbReference>
<dbReference type="InterPro" id="IPR016639">
    <property type="entry name" value="GST_Omega/GSH"/>
</dbReference>
<evidence type="ECO:0000313" key="5">
    <source>
        <dbReference type="EMBL" id="SEW21502.1"/>
    </source>
</evidence>
<reference evidence="5 6" key="1">
    <citation type="submission" date="2016-10" db="EMBL/GenBank/DDBJ databases">
        <authorList>
            <person name="de Groot N.N."/>
        </authorList>
    </citation>
    <scope>NUCLEOTIDE SEQUENCE [LARGE SCALE GENOMIC DNA]</scope>
    <source>
        <strain evidence="5 6">DSM 17925</strain>
    </source>
</reference>